<keyword evidence="1" id="KW-0472">Membrane</keyword>
<name>A0A9P5YT14_9AGAR</name>
<evidence type="ECO:0000256" key="1">
    <source>
        <dbReference type="SAM" id="Phobius"/>
    </source>
</evidence>
<accession>A0A9P5YT14</accession>
<protein>
    <submittedName>
        <fullName evidence="2">Uncharacterized protein</fullName>
    </submittedName>
</protein>
<sequence length="254" mass="27419">MQTRLYRPNGRFPTARLFARAFTQAPPARRFSIGRYLVIGAAAGTVGGGLIIGAGYAWYRYSGLHHLVERFRPAMALLNQTGSELGKEAPSHVLRHLRGGCKAYVAHLPGAGFLVDKAFDGIDDAVDAHVQEANTLIRDALVKISLIVVKNRNEPTASNAVEIMSIARQLAKDLRELGIKAGQPLTQNLDLENKSAQLKEATAAAYDVAKTKSAELTQTLADAAEKAKISVQNAEGPANAVEKAKSFIFRKSDK</sequence>
<keyword evidence="3" id="KW-1185">Reference proteome</keyword>
<feature type="transmembrane region" description="Helical" evidence="1">
    <location>
        <begin position="36"/>
        <end position="59"/>
    </location>
</feature>
<keyword evidence="1" id="KW-0812">Transmembrane</keyword>
<gene>
    <name evidence="2" type="ORF">BDN70DRAFT_884675</name>
</gene>
<proteinExistence type="predicted"/>
<dbReference type="OrthoDB" id="3060772at2759"/>
<organism evidence="2 3">
    <name type="scientific">Pholiota conissans</name>
    <dbReference type="NCBI Taxonomy" id="109636"/>
    <lineage>
        <taxon>Eukaryota</taxon>
        <taxon>Fungi</taxon>
        <taxon>Dikarya</taxon>
        <taxon>Basidiomycota</taxon>
        <taxon>Agaricomycotina</taxon>
        <taxon>Agaricomycetes</taxon>
        <taxon>Agaricomycetidae</taxon>
        <taxon>Agaricales</taxon>
        <taxon>Agaricineae</taxon>
        <taxon>Strophariaceae</taxon>
        <taxon>Pholiota</taxon>
    </lineage>
</organism>
<dbReference type="Proteomes" id="UP000807469">
    <property type="component" value="Unassembled WGS sequence"/>
</dbReference>
<evidence type="ECO:0000313" key="2">
    <source>
        <dbReference type="EMBL" id="KAF9474583.1"/>
    </source>
</evidence>
<evidence type="ECO:0000313" key="3">
    <source>
        <dbReference type="Proteomes" id="UP000807469"/>
    </source>
</evidence>
<reference evidence="2" key="1">
    <citation type="submission" date="2020-11" db="EMBL/GenBank/DDBJ databases">
        <authorList>
            <consortium name="DOE Joint Genome Institute"/>
            <person name="Ahrendt S."/>
            <person name="Riley R."/>
            <person name="Andreopoulos W."/>
            <person name="Labutti K."/>
            <person name="Pangilinan J."/>
            <person name="Ruiz-Duenas F.J."/>
            <person name="Barrasa J.M."/>
            <person name="Sanchez-Garcia M."/>
            <person name="Camarero S."/>
            <person name="Miyauchi S."/>
            <person name="Serrano A."/>
            <person name="Linde D."/>
            <person name="Babiker R."/>
            <person name="Drula E."/>
            <person name="Ayuso-Fernandez I."/>
            <person name="Pacheco R."/>
            <person name="Padilla G."/>
            <person name="Ferreira P."/>
            <person name="Barriuso J."/>
            <person name="Kellner H."/>
            <person name="Castanera R."/>
            <person name="Alfaro M."/>
            <person name="Ramirez L."/>
            <person name="Pisabarro A.G."/>
            <person name="Kuo A."/>
            <person name="Tritt A."/>
            <person name="Lipzen A."/>
            <person name="He G."/>
            <person name="Yan M."/>
            <person name="Ng V."/>
            <person name="Cullen D."/>
            <person name="Martin F."/>
            <person name="Rosso M.-N."/>
            <person name="Henrissat B."/>
            <person name="Hibbett D."/>
            <person name="Martinez A.T."/>
            <person name="Grigoriev I.V."/>
        </authorList>
    </citation>
    <scope>NUCLEOTIDE SEQUENCE</scope>
    <source>
        <strain evidence="2">CIRM-BRFM 674</strain>
    </source>
</reference>
<dbReference type="EMBL" id="MU155372">
    <property type="protein sequence ID" value="KAF9474583.1"/>
    <property type="molecule type" value="Genomic_DNA"/>
</dbReference>
<keyword evidence="1" id="KW-1133">Transmembrane helix</keyword>
<comment type="caution">
    <text evidence="2">The sequence shown here is derived from an EMBL/GenBank/DDBJ whole genome shotgun (WGS) entry which is preliminary data.</text>
</comment>
<dbReference type="AlphaFoldDB" id="A0A9P5YT14"/>